<dbReference type="InterPro" id="IPR014722">
    <property type="entry name" value="Rib_uL2_dom2"/>
</dbReference>
<organism evidence="7 8">
    <name type="scientific">Mycoplasma miroungirhinis</name>
    <dbReference type="NCBI Taxonomy" id="754516"/>
    <lineage>
        <taxon>Bacteria</taxon>
        <taxon>Bacillati</taxon>
        <taxon>Mycoplasmatota</taxon>
        <taxon>Mollicutes</taxon>
        <taxon>Mycoplasmataceae</taxon>
        <taxon>Mycoplasma</taxon>
    </lineage>
</organism>
<dbReference type="RefSeq" id="WP_171112563.1">
    <property type="nucleotide sequence ID" value="NZ_CP053097.1"/>
</dbReference>
<keyword evidence="5" id="KW-0694">RNA-binding</keyword>
<evidence type="ECO:0000256" key="4">
    <source>
        <dbReference type="ARBA" id="ARBA00035206"/>
    </source>
</evidence>
<evidence type="ECO:0000256" key="1">
    <source>
        <dbReference type="ARBA" id="ARBA00010618"/>
    </source>
</evidence>
<evidence type="ECO:0000256" key="5">
    <source>
        <dbReference type="HAMAP-Rule" id="MF_01326"/>
    </source>
</evidence>
<dbReference type="GO" id="GO:0003735">
    <property type="term" value="F:structural constituent of ribosome"/>
    <property type="evidence" value="ECO:0007669"/>
    <property type="project" value="InterPro"/>
</dbReference>
<dbReference type="Pfam" id="PF17136">
    <property type="entry name" value="ribosomal_L24"/>
    <property type="match status" value="1"/>
</dbReference>
<dbReference type="GO" id="GO:1990904">
    <property type="term" value="C:ribonucleoprotein complex"/>
    <property type="evidence" value="ECO:0007669"/>
    <property type="project" value="UniProtKB-KW"/>
</dbReference>
<dbReference type="Proteomes" id="UP000502118">
    <property type="component" value="Chromosome"/>
</dbReference>
<keyword evidence="3 5" id="KW-0687">Ribonucleoprotein</keyword>
<sequence>MASKKIRKNDTVVVISGDYKGKVSTVLSLDQKNNLVTLKDVNKKTKHIKPNQQKQDGGIEIKEFPIHLSNVAILVKKGTASSPATYSRVGFSIDKNNKKQRVIKKTNKTF</sequence>
<comment type="similarity">
    <text evidence="1 5">Belongs to the universal ribosomal protein uL24 family.</text>
</comment>
<gene>
    <name evidence="5" type="primary">rplX</name>
    <name evidence="7" type="ORF">HLA92_00760</name>
</gene>
<comment type="function">
    <text evidence="5">One of two assembly initiator proteins, it binds directly to the 5'-end of the 23S rRNA, where it nucleates assembly of the 50S subunit.</text>
</comment>
<dbReference type="Gene3D" id="2.30.30.30">
    <property type="match status" value="1"/>
</dbReference>
<reference evidence="7 8" key="1">
    <citation type="submission" date="2020-05" db="EMBL/GenBank/DDBJ databases">
        <title>Novel Mycoplasma species detected in Mirounga angustirostris (northern elephant seal) from the USA.</title>
        <authorList>
            <person name="Volokhov D.V."/>
        </authorList>
    </citation>
    <scope>NUCLEOTIDE SEQUENCE [LARGE SCALE GENOMIC DNA]</scope>
    <source>
        <strain evidence="7 8">Mirounga ES2806-NAS</strain>
    </source>
</reference>
<dbReference type="SUPFAM" id="SSF50104">
    <property type="entry name" value="Translation proteins SH3-like domain"/>
    <property type="match status" value="1"/>
</dbReference>
<keyword evidence="5" id="KW-0699">rRNA-binding</keyword>
<evidence type="ECO:0000256" key="2">
    <source>
        <dbReference type="ARBA" id="ARBA00022980"/>
    </source>
</evidence>
<dbReference type="InterPro" id="IPR005824">
    <property type="entry name" value="KOW"/>
</dbReference>
<dbReference type="InterPro" id="IPR041988">
    <property type="entry name" value="Ribosomal_uL24_KOW"/>
</dbReference>
<evidence type="ECO:0000313" key="8">
    <source>
        <dbReference type="Proteomes" id="UP000502118"/>
    </source>
</evidence>
<dbReference type="CDD" id="cd06089">
    <property type="entry name" value="KOW_RPL26"/>
    <property type="match status" value="1"/>
</dbReference>
<dbReference type="NCBIfam" id="TIGR01079">
    <property type="entry name" value="rplX_bact"/>
    <property type="match status" value="1"/>
</dbReference>
<accession>A0A6M4JD50</accession>
<dbReference type="InterPro" id="IPR008991">
    <property type="entry name" value="Translation_prot_SH3-like_sf"/>
</dbReference>
<dbReference type="InterPro" id="IPR003256">
    <property type="entry name" value="Ribosomal_uL24"/>
</dbReference>
<evidence type="ECO:0000313" key="7">
    <source>
        <dbReference type="EMBL" id="QJR43976.1"/>
    </source>
</evidence>
<dbReference type="KEGG" id="mmio:HLA92_00760"/>
<comment type="subunit">
    <text evidence="5">Part of the 50S ribosomal subunit.</text>
</comment>
<dbReference type="SMART" id="SM00739">
    <property type="entry name" value="KOW"/>
    <property type="match status" value="1"/>
</dbReference>
<name>A0A6M4JD50_9MOLU</name>
<dbReference type="AlphaFoldDB" id="A0A6M4JD50"/>
<dbReference type="Pfam" id="PF00467">
    <property type="entry name" value="KOW"/>
    <property type="match status" value="1"/>
</dbReference>
<dbReference type="HAMAP" id="MF_01326_B">
    <property type="entry name" value="Ribosomal_uL24_B"/>
    <property type="match status" value="1"/>
</dbReference>
<evidence type="ECO:0000259" key="6">
    <source>
        <dbReference type="SMART" id="SM00739"/>
    </source>
</evidence>
<keyword evidence="8" id="KW-1185">Reference proteome</keyword>
<proteinExistence type="inferred from homology"/>
<dbReference type="GO" id="GO:0019843">
    <property type="term" value="F:rRNA binding"/>
    <property type="evidence" value="ECO:0007669"/>
    <property type="project" value="UniProtKB-UniRule"/>
</dbReference>
<dbReference type="InterPro" id="IPR057264">
    <property type="entry name" value="Ribosomal_uL24_C"/>
</dbReference>
<dbReference type="GO" id="GO:0005840">
    <property type="term" value="C:ribosome"/>
    <property type="evidence" value="ECO:0007669"/>
    <property type="project" value="UniProtKB-KW"/>
</dbReference>
<feature type="domain" description="KOW" evidence="6">
    <location>
        <begin position="5"/>
        <end position="32"/>
    </location>
</feature>
<comment type="function">
    <text evidence="5">One of the proteins that surrounds the polypeptide exit tunnel on the outside of the subunit.</text>
</comment>
<keyword evidence="2 5" id="KW-0689">Ribosomal protein</keyword>
<dbReference type="PANTHER" id="PTHR12903">
    <property type="entry name" value="MITOCHONDRIAL RIBOSOMAL PROTEIN L24"/>
    <property type="match status" value="1"/>
</dbReference>
<protein>
    <recommendedName>
        <fullName evidence="4 5">Large ribosomal subunit protein uL24</fullName>
    </recommendedName>
</protein>
<dbReference type="GO" id="GO:0006412">
    <property type="term" value="P:translation"/>
    <property type="evidence" value="ECO:0007669"/>
    <property type="project" value="UniProtKB-UniRule"/>
</dbReference>
<evidence type="ECO:0000256" key="3">
    <source>
        <dbReference type="ARBA" id="ARBA00023274"/>
    </source>
</evidence>
<dbReference type="EMBL" id="CP053097">
    <property type="protein sequence ID" value="QJR43976.1"/>
    <property type="molecule type" value="Genomic_DNA"/>
</dbReference>